<sequence>AGESVSNITLQPANGIYRRWLVDIPARLTNSPLLELTIRVPTYNPQIELDDDDNRDIGVAISDASVLHWRHGLYKLLFRRIFRELGLRLEGVTEYATLDYLDTYDVISPISEFSLSWMRKYWGKEGPILYPPVAVDDFVPGEKVNIILSVGRFFGAGGHSKRHDALITAFSRMLGEGLEGWELHLAGNRGTRPVDTEYYSQLERAAAGKPIVLHPDLPFAELKDLYGRATIYWHASGYGQDVTKDPVKFEHFGITTVEAMAAGCVPVVIDRGGQPELVRNNVDGFLWGNIDELVKCTRTIIVDQNIRERLSTAATKSAERFSEDRFRKRLLTLVASMESS</sequence>
<dbReference type="Pfam" id="PF00534">
    <property type="entry name" value="Glycos_transf_1"/>
    <property type="match status" value="1"/>
</dbReference>
<dbReference type="Gene3D" id="3.40.50.2000">
    <property type="entry name" value="Glycogen Phosphorylase B"/>
    <property type="match status" value="1"/>
</dbReference>
<dbReference type="GO" id="GO:0016020">
    <property type="term" value="C:membrane"/>
    <property type="evidence" value="ECO:0007669"/>
    <property type="project" value="TreeGrafter"/>
</dbReference>
<dbReference type="EMBL" id="UINC01094919">
    <property type="protein sequence ID" value="SVC50568.1"/>
    <property type="molecule type" value="Genomic_DNA"/>
</dbReference>
<dbReference type="InterPro" id="IPR001296">
    <property type="entry name" value="Glyco_trans_1"/>
</dbReference>
<proteinExistence type="predicted"/>
<dbReference type="SUPFAM" id="SSF53756">
    <property type="entry name" value="UDP-Glycosyltransferase/glycogen phosphorylase"/>
    <property type="match status" value="1"/>
</dbReference>
<dbReference type="GO" id="GO:0006487">
    <property type="term" value="P:protein N-linked glycosylation"/>
    <property type="evidence" value="ECO:0007669"/>
    <property type="project" value="TreeGrafter"/>
</dbReference>
<name>A0A382MQ32_9ZZZZ</name>
<feature type="non-terminal residue" evidence="2">
    <location>
        <position position="1"/>
    </location>
</feature>
<dbReference type="PANTHER" id="PTHR45919:SF1">
    <property type="entry name" value="GDP-MAN:MAN(3)GLCNAC(2)-PP-DOL ALPHA-1,2-MANNOSYLTRANSFERASE"/>
    <property type="match status" value="1"/>
</dbReference>
<accession>A0A382MQ32</accession>
<feature type="domain" description="Glycosyl transferase family 1" evidence="1">
    <location>
        <begin position="142"/>
        <end position="316"/>
    </location>
</feature>
<gene>
    <name evidence="2" type="ORF">METZ01_LOCUS303422</name>
</gene>
<evidence type="ECO:0000313" key="2">
    <source>
        <dbReference type="EMBL" id="SVC50568.1"/>
    </source>
</evidence>
<reference evidence="2" key="1">
    <citation type="submission" date="2018-05" db="EMBL/GenBank/DDBJ databases">
        <authorList>
            <person name="Lanie J.A."/>
            <person name="Ng W.-L."/>
            <person name="Kazmierczak K.M."/>
            <person name="Andrzejewski T.M."/>
            <person name="Davidsen T.M."/>
            <person name="Wayne K.J."/>
            <person name="Tettelin H."/>
            <person name="Glass J.I."/>
            <person name="Rusch D."/>
            <person name="Podicherti R."/>
            <person name="Tsui H.-C.T."/>
            <person name="Winkler M.E."/>
        </authorList>
    </citation>
    <scope>NUCLEOTIDE SEQUENCE</scope>
</reference>
<dbReference type="GO" id="GO:0004377">
    <property type="term" value="F:GDP-Man:Man(3)GlcNAc(2)-PP-Dol alpha-1,2-mannosyltransferase activity"/>
    <property type="evidence" value="ECO:0007669"/>
    <property type="project" value="InterPro"/>
</dbReference>
<evidence type="ECO:0000259" key="1">
    <source>
        <dbReference type="Pfam" id="PF00534"/>
    </source>
</evidence>
<organism evidence="2">
    <name type="scientific">marine metagenome</name>
    <dbReference type="NCBI Taxonomy" id="408172"/>
    <lineage>
        <taxon>unclassified sequences</taxon>
        <taxon>metagenomes</taxon>
        <taxon>ecological metagenomes</taxon>
    </lineage>
</organism>
<dbReference type="InterPro" id="IPR038013">
    <property type="entry name" value="ALG11"/>
</dbReference>
<dbReference type="PANTHER" id="PTHR45919">
    <property type="entry name" value="GDP-MAN:MAN(3)GLCNAC(2)-PP-DOL ALPHA-1,2-MANNOSYLTRANSFERASE"/>
    <property type="match status" value="1"/>
</dbReference>
<dbReference type="AlphaFoldDB" id="A0A382MQ32"/>
<protein>
    <recommendedName>
        <fullName evidence="1">Glycosyl transferase family 1 domain-containing protein</fullName>
    </recommendedName>
</protein>